<evidence type="ECO:0000256" key="1">
    <source>
        <dbReference type="SAM" id="Phobius"/>
    </source>
</evidence>
<reference evidence="2" key="1">
    <citation type="journal article" date="2019" name="Environ. Microbiol.">
        <title>Fungal ecological strategies reflected in gene transcription - a case study of two litter decomposers.</title>
        <authorList>
            <person name="Barbi F."/>
            <person name="Kohler A."/>
            <person name="Barry K."/>
            <person name="Baskaran P."/>
            <person name="Daum C."/>
            <person name="Fauchery L."/>
            <person name="Ihrmark K."/>
            <person name="Kuo A."/>
            <person name="LaButti K."/>
            <person name="Lipzen A."/>
            <person name="Morin E."/>
            <person name="Grigoriev I.V."/>
            <person name="Henrissat B."/>
            <person name="Lindahl B."/>
            <person name="Martin F."/>
        </authorList>
    </citation>
    <scope>NUCLEOTIDE SEQUENCE</scope>
    <source>
        <strain evidence="2">JB14</strain>
    </source>
</reference>
<keyword evidence="1" id="KW-1133">Transmembrane helix</keyword>
<keyword evidence="1" id="KW-0472">Membrane</keyword>
<evidence type="ECO:0000313" key="2">
    <source>
        <dbReference type="EMBL" id="KAE9391795.1"/>
    </source>
</evidence>
<evidence type="ECO:0000313" key="3">
    <source>
        <dbReference type="Proteomes" id="UP000799118"/>
    </source>
</evidence>
<gene>
    <name evidence="2" type="ORF">BT96DRAFT_298569</name>
</gene>
<sequence length="57" mass="6598">MKRPIYLKRIAYQQKSYPSDGRIGGSSTAKKKRNAHCRNLRAIMGVILYTGWLSVKW</sequence>
<proteinExistence type="predicted"/>
<name>A0A6A4H389_9AGAR</name>
<accession>A0A6A4H389</accession>
<keyword evidence="3" id="KW-1185">Reference proteome</keyword>
<feature type="transmembrane region" description="Helical" evidence="1">
    <location>
        <begin position="39"/>
        <end position="55"/>
    </location>
</feature>
<organism evidence="2 3">
    <name type="scientific">Gymnopus androsaceus JB14</name>
    <dbReference type="NCBI Taxonomy" id="1447944"/>
    <lineage>
        <taxon>Eukaryota</taxon>
        <taxon>Fungi</taxon>
        <taxon>Dikarya</taxon>
        <taxon>Basidiomycota</taxon>
        <taxon>Agaricomycotina</taxon>
        <taxon>Agaricomycetes</taxon>
        <taxon>Agaricomycetidae</taxon>
        <taxon>Agaricales</taxon>
        <taxon>Marasmiineae</taxon>
        <taxon>Omphalotaceae</taxon>
        <taxon>Gymnopus</taxon>
    </lineage>
</organism>
<dbReference type="AlphaFoldDB" id="A0A6A4H389"/>
<dbReference type="Proteomes" id="UP000799118">
    <property type="component" value="Unassembled WGS sequence"/>
</dbReference>
<dbReference type="EMBL" id="ML769613">
    <property type="protein sequence ID" value="KAE9391795.1"/>
    <property type="molecule type" value="Genomic_DNA"/>
</dbReference>
<keyword evidence="1" id="KW-0812">Transmembrane</keyword>
<protein>
    <submittedName>
        <fullName evidence="2">Uncharacterized protein</fullName>
    </submittedName>
</protein>